<gene>
    <name evidence="2" type="ORF">ISN45_At04g029200</name>
</gene>
<proteinExistence type="predicted"/>
<accession>A0A8T2E6D0</accession>
<evidence type="ECO:0008006" key="4">
    <source>
        <dbReference type="Google" id="ProtNLM"/>
    </source>
</evidence>
<keyword evidence="1" id="KW-0812">Transmembrane</keyword>
<name>A0A8T2E6D0_9BRAS</name>
<protein>
    <recommendedName>
        <fullName evidence="4">Transmembrane protein</fullName>
    </recommendedName>
</protein>
<organism evidence="2 3">
    <name type="scientific">Arabidopsis thaliana x Arabidopsis arenosa</name>
    <dbReference type="NCBI Taxonomy" id="1240361"/>
    <lineage>
        <taxon>Eukaryota</taxon>
        <taxon>Viridiplantae</taxon>
        <taxon>Streptophyta</taxon>
        <taxon>Embryophyta</taxon>
        <taxon>Tracheophyta</taxon>
        <taxon>Spermatophyta</taxon>
        <taxon>Magnoliopsida</taxon>
        <taxon>eudicotyledons</taxon>
        <taxon>Gunneridae</taxon>
        <taxon>Pentapetalae</taxon>
        <taxon>rosids</taxon>
        <taxon>malvids</taxon>
        <taxon>Brassicales</taxon>
        <taxon>Brassicaceae</taxon>
        <taxon>Camelineae</taxon>
        <taxon>Arabidopsis</taxon>
    </lineage>
</organism>
<keyword evidence="1" id="KW-1133">Transmembrane helix</keyword>
<dbReference type="EMBL" id="JAEFBK010000004">
    <property type="protein sequence ID" value="KAG7617574.1"/>
    <property type="molecule type" value="Genomic_DNA"/>
</dbReference>
<evidence type="ECO:0000313" key="2">
    <source>
        <dbReference type="EMBL" id="KAG7617574.1"/>
    </source>
</evidence>
<dbReference type="Proteomes" id="UP000694240">
    <property type="component" value="Chromosome 4"/>
</dbReference>
<reference evidence="2 3" key="1">
    <citation type="submission" date="2020-12" db="EMBL/GenBank/DDBJ databases">
        <title>Concerted genomic and epigenomic changes stabilize Arabidopsis allopolyploids.</title>
        <authorList>
            <person name="Chen Z."/>
        </authorList>
    </citation>
    <scope>NUCLEOTIDE SEQUENCE [LARGE SCALE GENOMIC DNA]</scope>
    <source>
        <strain evidence="2">Allo738</strain>
        <tissue evidence="2">Leaf</tissue>
    </source>
</reference>
<dbReference type="SMR" id="A0A8T2E6D0"/>
<sequence>METSLELVVSLYIVLLDHHRFRIFLLISSISDIRRLWIVFFFLFFTTFLIEFCFLHTFFKINLKSDS</sequence>
<comment type="caution">
    <text evidence="2">The sequence shown here is derived from an EMBL/GenBank/DDBJ whole genome shotgun (WGS) entry which is preliminary data.</text>
</comment>
<feature type="transmembrane region" description="Helical" evidence="1">
    <location>
        <begin position="36"/>
        <end position="59"/>
    </location>
</feature>
<keyword evidence="1" id="KW-0472">Membrane</keyword>
<dbReference type="AlphaFoldDB" id="A0A8T2E6D0"/>
<evidence type="ECO:0000256" key="1">
    <source>
        <dbReference type="SAM" id="Phobius"/>
    </source>
</evidence>
<keyword evidence="3" id="KW-1185">Reference proteome</keyword>
<evidence type="ECO:0000313" key="3">
    <source>
        <dbReference type="Proteomes" id="UP000694240"/>
    </source>
</evidence>